<name>A0A6B3NNH9_9CYAN</name>
<keyword evidence="4 6" id="KW-0720">Serine protease</keyword>
<dbReference type="GO" id="GO:0006508">
    <property type="term" value="P:proteolysis"/>
    <property type="evidence" value="ECO:0007669"/>
    <property type="project" value="UniProtKB-KW"/>
</dbReference>
<dbReference type="InterPro" id="IPR034204">
    <property type="entry name" value="PfSUB1-like_cat_dom"/>
</dbReference>
<proteinExistence type="inferred from homology"/>
<evidence type="ECO:0000256" key="7">
    <source>
        <dbReference type="RuleBase" id="RU003355"/>
    </source>
</evidence>
<dbReference type="SUPFAM" id="SSF52743">
    <property type="entry name" value="Subtilisin-like"/>
    <property type="match status" value="1"/>
</dbReference>
<feature type="active site" description="Charge relay system" evidence="5 6">
    <location>
        <position position="403"/>
    </location>
</feature>
<dbReference type="InterPro" id="IPR036852">
    <property type="entry name" value="Peptidase_S8/S53_dom_sf"/>
</dbReference>
<dbReference type="PROSITE" id="PS51892">
    <property type="entry name" value="SUBTILASE"/>
    <property type="match status" value="1"/>
</dbReference>
<evidence type="ECO:0000313" key="9">
    <source>
        <dbReference type="EMBL" id="NER30778.1"/>
    </source>
</evidence>
<feature type="active site" description="Charge relay system" evidence="5 6">
    <location>
        <position position="341"/>
    </location>
</feature>
<organism evidence="9">
    <name type="scientific">Symploca sp. SIO1C4</name>
    <dbReference type="NCBI Taxonomy" id="2607765"/>
    <lineage>
        <taxon>Bacteria</taxon>
        <taxon>Bacillati</taxon>
        <taxon>Cyanobacteriota</taxon>
        <taxon>Cyanophyceae</taxon>
        <taxon>Coleofasciculales</taxon>
        <taxon>Coleofasciculaceae</taxon>
        <taxon>Symploca</taxon>
    </lineage>
</organism>
<feature type="active site" description="Charge relay system" evidence="5 6">
    <location>
        <position position="555"/>
    </location>
</feature>
<evidence type="ECO:0000256" key="2">
    <source>
        <dbReference type="ARBA" id="ARBA00022670"/>
    </source>
</evidence>
<dbReference type="GO" id="GO:0004252">
    <property type="term" value="F:serine-type endopeptidase activity"/>
    <property type="evidence" value="ECO:0007669"/>
    <property type="project" value="UniProtKB-UniRule"/>
</dbReference>
<dbReference type="PRINTS" id="PR00723">
    <property type="entry name" value="SUBTILISIN"/>
</dbReference>
<keyword evidence="3 6" id="KW-0378">Hydrolase</keyword>
<dbReference type="EMBL" id="JAAHFQ010000642">
    <property type="protein sequence ID" value="NER30778.1"/>
    <property type="molecule type" value="Genomic_DNA"/>
</dbReference>
<comment type="caution">
    <text evidence="9">The sequence shown here is derived from an EMBL/GenBank/DDBJ whole genome shotgun (WGS) entry which is preliminary data.</text>
</comment>
<dbReference type="InterPro" id="IPR000209">
    <property type="entry name" value="Peptidase_S8/S53_dom"/>
</dbReference>
<dbReference type="InterPro" id="IPR023828">
    <property type="entry name" value="Peptidase_S8_Ser-AS"/>
</dbReference>
<dbReference type="InterPro" id="IPR015500">
    <property type="entry name" value="Peptidase_S8_subtilisin-rel"/>
</dbReference>
<protein>
    <submittedName>
        <fullName evidence="9">S8 family serine peptidase</fullName>
    </submittedName>
</protein>
<dbReference type="CDD" id="cd07473">
    <property type="entry name" value="Peptidases_S8_Subtilisin_like"/>
    <property type="match status" value="1"/>
</dbReference>
<feature type="domain" description="Peptidase S8/S53" evidence="8">
    <location>
        <begin position="332"/>
        <end position="590"/>
    </location>
</feature>
<keyword evidence="2 6" id="KW-0645">Protease</keyword>
<evidence type="ECO:0000256" key="5">
    <source>
        <dbReference type="PIRSR" id="PIRSR615500-1"/>
    </source>
</evidence>
<evidence type="ECO:0000256" key="6">
    <source>
        <dbReference type="PROSITE-ProRule" id="PRU01240"/>
    </source>
</evidence>
<sequence>MLINLEFPQSSFWQGQTPIGLQFSHLPGVGEQLQQQTIYPPGVSYPSPNLSSSSLVDIVDSIDTSDLSDFSSWLDEYQLNNILPSEQVRWRGVVTSDTGKLLTLDSDGVISSKSQVSFDSEPDQNYIFNTLDYLFNTTNENFNSSYKLITNTEASIESIPVNLNRDNFTEITGSLVNSDPINPLLLGSFYDDYDLNNLAAGDLVEVNLKSSTFDTYLQLLNADTGELINFDDDGGRILNSRLTFRVQAGTNYTLRATSFEPNATGAYSLTTELLTPNPAFSHIYGYGLVNGAAAVAQTLGKPTFADVPDLGGNTWFNNLLNAPEVWAQGYTGEGVIVAVIDAGMDITHPDLVDNIWVNTDEIPNNGIDDDLNGYIDDINGINLGIGENNNNVMPGNGSLEQAHGTHVAGIIASVAPDVQIMSVRMGTVDEGSVFNNSGSLAEGIRYAVDNGAKVINMSLGWSDSVELGEALAYAAANNVITISAAGNGGGFELENPASYADDYGISVGAVDRNKNIAFFSNLAGFNSNNYQVVAPGIGIYSTIPGNSYDLRDGTSMATPQVSGVAALMLSANPNLSHNQVRDILINSATRLV</sequence>
<dbReference type="InterPro" id="IPR023827">
    <property type="entry name" value="Peptidase_S8_Asp-AS"/>
</dbReference>
<dbReference type="Pfam" id="PF00082">
    <property type="entry name" value="Peptidase_S8"/>
    <property type="match status" value="1"/>
</dbReference>
<dbReference type="PANTHER" id="PTHR43399:SF4">
    <property type="entry name" value="CELL WALL-ASSOCIATED PROTEASE"/>
    <property type="match status" value="1"/>
</dbReference>
<dbReference type="PROSITE" id="PS00137">
    <property type="entry name" value="SUBTILASE_HIS"/>
    <property type="match status" value="1"/>
</dbReference>
<dbReference type="PROSITE" id="PS00136">
    <property type="entry name" value="SUBTILASE_ASP"/>
    <property type="match status" value="1"/>
</dbReference>
<dbReference type="InterPro" id="IPR022398">
    <property type="entry name" value="Peptidase_S8_His-AS"/>
</dbReference>
<comment type="similarity">
    <text evidence="1 6 7">Belongs to the peptidase S8 family.</text>
</comment>
<accession>A0A6B3NNH9</accession>
<evidence type="ECO:0000259" key="8">
    <source>
        <dbReference type="Pfam" id="PF00082"/>
    </source>
</evidence>
<dbReference type="AlphaFoldDB" id="A0A6B3NNH9"/>
<dbReference type="InterPro" id="IPR051048">
    <property type="entry name" value="Peptidase_S8/S53_subtilisin"/>
</dbReference>
<evidence type="ECO:0000256" key="4">
    <source>
        <dbReference type="ARBA" id="ARBA00022825"/>
    </source>
</evidence>
<evidence type="ECO:0000256" key="1">
    <source>
        <dbReference type="ARBA" id="ARBA00011073"/>
    </source>
</evidence>
<evidence type="ECO:0000256" key="3">
    <source>
        <dbReference type="ARBA" id="ARBA00022801"/>
    </source>
</evidence>
<reference evidence="9" key="1">
    <citation type="submission" date="2019-11" db="EMBL/GenBank/DDBJ databases">
        <title>Genomic insights into an expanded diversity of filamentous marine cyanobacteria reveals the extraordinary biosynthetic potential of Moorea and Okeania.</title>
        <authorList>
            <person name="Ferreira Leao T."/>
            <person name="Wang M."/>
            <person name="Moss N."/>
            <person name="Da Silva R."/>
            <person name="Sanders J."/>
            <person name="Nurk S."/>
            <person name="Gurevich A."/>
            <person name="Humphrey G."/>
            <person name="Reher R."/>
            <person name="Zhu Q."/>
            <person name="Belda-Ferre P."/>
            <person name="Glukhov E."/>
            <person name="Rex R."/>
            <person name="Dorrestein P.C."/>
            <person name="Knight R."/>
            <person name="Pevzner P."/>
            <person name="Gerwick W.H."/>
            <person name="Gerwick L."/>
        </authorList>
    </citation>
    <scope>NUCLEOTIDE SEQUENCE</scope>
    <source>
        <strain evidence="9">SIO1C4</strain>
    </source>
</reference>
<gene>
    <name evidence="9" type="ORF">F6J89_24960</name>
</gene>
<dbReference type="Gene3D" id="2.60.120.380">
    <property type="match status" value="1"/>
</dbReference>
<dbReference type="PROSITE" id="PS00138">
    <property type="entry name" value="SUBTILASE_SER"/>
    <property type="match status" value="1"/>
</dbReference>
<dbReference type="PANTHER" id="PTHR43399">
    <property type="entry name" value="SUBTILISIN-RELATED"/>
    <property type="match status" value="1"/>
</dbReference>
<dbReference type="Gene3D" id="3.40.50.200">
    <property type="entry name" value="Peptidase S8/S53 domain"/>
    <property type="match status" value="1"/>
</dbReference>